<accession>A0A034WT22</accession>
<sequence>MDNCKTPTLAQVMEFKYELTPTMVFDPSRLQDAQNLIVNRINVRCFTPTMKNFQSPGLSPINDCEQTLLGGVAVGVAANMENLQKTRAMTAAVKEECFKVPLKISKNVQQKQTFAVQQQLQQQQQQMPQKFACHNHFVSDSPPVFTLNSTTNSDADFSIDNTSPDSSAILGYANNNNNNNSSNNDNTSASSNSSNNATFTNSLSNYYNNNNNTSNTSKNVSTSNLLDRTMNVSTLLRSVGLEQYIDGFEEQNMDLEQFLNICAEDIPRLGVHSMEHQKILLDLLSELNGV</sequence>
<dbReference type="Pfam" id="PF00536">
    <property type="entry name" value="SAM_1"/>
    <property type="match status" value="1"/>
</dbReference>
<name>A0A034WT22_BACDO</name>
<dbReference type="SMART" id="SM00454">
    <property type="entry name" value="SAM"/>
    <property type="match status" value="1"/>
</dbReference>
<dbReference type="InterPro" id="IPR001660">
    <property type="entry name" value="SAM"/>
</dbReference>
<proteinExistence type="predicted"/>
<feature type="compositionally biased region" description="Low complexity" evidence="1">
    <location>
        <begin position="173"/>
        <end position="221"/>
    </location>
</feature>
<reference evidence="3" key="1">
    <citation type="journal article" date="2014" name="BMC Genomics">
        <title>Characterizing the developmental transcriptome of the oriental fruit fly, Bactrocera dorsalis (Diptera: Tephritidae) through comparative genomic analysis with Drosophila melanogaster utilizing modENCODE datasets.</title>
        <authorList>
            <person name="Geib S.M."/>
            <person name="Calla B."/>
            <person name="Hall B."/>
            <person name="Hou S."/>
            <person name="Manoukis N.C."/>
        </authorList>
    </citation>
    <scope>NUCLEOTIDE SEQUENCE</scope>
    <source>
        <strain evidence="3">Punador</strain>
    </source>
</reference>
<dbReference type="OrthoDB" id="539213at2759"/>
<dbReference type="InterPro" id="IPR013761">
    <property type="entry name" value="SAM/pointed_sf"/>
</dbReference>
<evidence type="ECO:0000313" key="3">
    <source>
        <dbReference type="EMBL" id="JAC56933.1"/>
    </source>
</evidence>
<evidence type="ECO:0000256" key="1">
    <source>
        <dbReference type="SAM" id="MobiDB-lite"/>
    </source>
</evidence>
<dbReference type="AlphaFoldDB" id="A0A034WT22"/>
<dbReference type="Gene3D" id="1.10.150.50">
    <property type="entry name" value="Transcription Factor, Ets-1"/>
    <property type="match status" value="1"/>
</dbReference>
<dbReference type="CDD" id="cd09487">
    <property type="entry name" value="SAM_superfamily"/>
    <property type="match status" value="1"/>
</dbReference>
<dbReference type="RefSeq" id="XP_011200282.2">
    <property type="nucleotide sequence ID" value="XM_011201980.4"/>
</dbReference>
<evidence type="ECO:0000259" key="2">
    <source>
        <dbReference type="PROSITE" id="PS50105"/>
    </source>
</evidence>
<dbReference type="KEGG" id="bdr:105224016"/>
<dbReference type="EMBL" id="GAKP01002019">
    <property type="protein sequence ID" value="JAC56933.1"/>
    <property type="molecule type" value="Transcribed_RNA"/>
</dbReference>
<dbReference type="GeneID" id="105224016"/>
<organism evidence="3">
    <name type="scientific">Bactrocera dorsalis</name>
    <name type="common">Oriental fruit fly</name>
    <name type="synonym">Dacus dorsalis</name>
    <dbReference type="NCBI Taxonomy" id="27457"/>
    <lineage>
        <taxon>Eukaryota</taxon>
        <taxon>Metazoa</taxon>
        <taxon>Ecdysozoa</taxon>
        <taxon>Arthropoda</taxon>
        <taxon>Hexapoda</taxon>
        <taxon>Insecta</taxon>
        <taxon>Pterygota</taxon>
        <taxon>Neoptera</taxon>
        <taxon>Endopterygota</taxon>
        <taxon>Diptera</taxon>
        <taxon>Brachycera</taxon>
        <taxon>Muscomorpha</taxon>
        <taxon>Tephritoidea</taxon>
        <taxon>Tephritidae</taxon>
        <taxon>Bactrocera</taxon>
        <taxon>Bactrocera</taxon>
    </lineage>
</organism>
<feature type="region of interest" description="Disordered" evidence="1">
    <location>
        <begin position="168"/>
        <end position="221"/>
    </location>
</feature>
<feature type="domain" description="SAM" evidence="2">
    <location>
        <begin position="231"/>
        <end position="290"/>
    </location>
</feature>
<dbReference type="PROSITE" id="PS50105">
    <property type="entry name" value="SAM_DOMAIN"/>
    <property type="match status" value="1"/>
</dbReference>
<protein>
    <recommendedName>
        <fullName evidence="2">SAM domain-containing protein</fullName>
    </recommendedName>
</protein>
<dbReference type="SUPFAM" id="SSF47769">
    <property type="entry name" value="SAM/Pointed domain"/>
    <property type="match status" value="1"/>
</dbReference>